<feature type="transmembrane region" description="Helical" evidence="1">
    <location>
        <begin position="260"/>
        <end position="282"/>
    </location>
</feature>
<keyword evidence="1" id="KW-0472">Membrane</keyword>
<feature type="domain" description="Inositolphosphotransferase Aur1/Ipt1" evidence="2">
    <location>
        <begin position="128"/>
        <end position="327"/>
    </location>
</feature>
<evidence type="ECO:0000259" key="2">
    <source>
        <dbReference type="Pfam" id="PF14378"/>
    </source>
</evidence>
<dbReference type="Pfam" id="PF14378">
    <property type="entry name" value="PAP2_3"/>
    <property type="match status" value="1"/>
</dbReference>
<keyword evidence="1" id="KW-1133">Transmembrane helix</keyword>
<feature type="transmembrane region" description="Helical" evidence="1">
    <location>
        <begin position="44"/>
        <end position="61"/>
    </location>
</feature>
<dbReference type="SUPFAM" id="SSF48317">
    <property type="entry name" value="Acid phosphatase/Vanadium-dependent haloperoxidase"/>
    <property type="match status" value="1"/>
</dbReference>
<feature type="transmembrane region" description="Helical" evidence="1">
    <location>
        <begin position="189"/>
        <end position="209"/>
    </location>
</feature>
<feature type="transmembrane region" description="Helical" evidence="1">
    <location>
        <begin position="92"/>
        <end position="112"/>
    </location>
</feature>
<keyword evidence="1" id="KW-0812">Transmembrane</keyword>
<protein>
    <submittedName>
        <fullName evidence="3">Phosphatase PAP2 family protein</fullName>
    </submittedName>
</protein>
<gene>
    <name evidence="3" type="ORF">ACFSAG_10040</name>
</gene>
<feature type="transmembrane region" description="Helical" evidence="1">
    <location>
        <begin position="289"/>
        <end position="309"/>
    </location>
</feature>
<dbReference type="RefSeq" id="WP_381514252.1">
    <property type="nucleotide sequence ID" value="NZ_JBHUEL010000009.1"/>
</dbReference>
<dbReference type="EMBL" id="JBHUEL010000009">
    <property type="protein sequence ID" value="MFD1767181.1"/>
    <property type="molecule type" value="Genomic_DNA"/>
</dbReference>
<sequence length="347" mass="39081">MGKNKLLEAFAADKRMLMVGSICTLLLVALLASQGINGLKPSSIALNGLMYLVMLMFFIVWRNIRLIVIERPDQLFLTIWQREMTQEGKERVVRAIPTVVLLFTFMPVFSAMKSAIPLFNEFQWDQTFIEWDRALFGMDAWQLLYPILFYPITLAAIAFLYHLWIFLIYAGGLYFAFKLDQPEVRERYFISYFSIWTIIGGLMAIYFSSVGPCFAYPLLGIPDFEPLMEKLRSANNHIPIMVLDVQAELVRWQLHGENGLGRGITAMPSMHVSLALLFFLAVRQISTKAGLVFGLFFLIICVGSIVTGYHYAVDGIVAAAATYIIWVAVGVALKFKSGVSVGNVQPA</sequence>
<organism evidence="3 4">
    <name type="scientific">Sphingorhabdus buctiana</name>
    <dbReference type="NCBI Taxonomy" id="1508805"/>
    <lineage>
        <taxon>Bacteria</taxon>
        <taxon>Pseudomonadati</taxon>
        <taxon>Pseudomonadota</taxon>
        <taxon>Alphaproteobacteria</taxon>
        <taxon>Sphingomonadales</taxon>
        <taxon>Sphingomonadaceae</taxon>
        <taxon>Sphingorhabdus</taxon>
    </lineage>
</organism>
<reference evidence="4" key="1">
    <citation type="journal article" date="2019" name="Int. J. Syst. Evol. Microbiol.">
        <title>The Global Catalogue of Microorganisms (GCM) 10K type strain sequencing project: providing services to taxonomists for standard genome sequencing and annotation.</title>
        <authorList>
            <consortium name="The Broad Institute Genomics Platform"/>
            <consortium name="The Broad Institute Genome Sequencing Center for Infectious Disease"/>
            <person name="Wu L."/>
            <person name="Ma J."/>
        </authorList>
    </citation>
    <scope>NUCLEOTIDE SEQUENCE [LARGE SCALE GENOMIC DNA]</scope>
    <source>
        <strain evidence="4">CGMCC 1.12449</strain>
    </source>
</reference>
<dbReference type="InterPro" id="IPR026841">
    <property type="entry name" value="Aur1/Ipt1"/>
</dbReference>
<feature type="transmembrane region" description="Helical" evidence="1">
    <location>
        <begin position="315"/>
        <end position="333"/>
    </location>
</feature>
<evidence type="ECO:0000313" key="4">
    <source>
        <dbReference type="Proteomes" id="UP001597215"/>
    </source>
</evidence>
<evidence type="ECO:0000256" key="1">
    <source>
        <dbReference type="SAM" id="Phobius"/>
    </source>
</evidence>
<dbReference type="InterPro" id="IPR036938">
    <property type="entry name" value="PAP2/HPO_sf"/>
</dbReference>
<dbReference type="Proteomes" id="UP001597215">
    <property type="component" value="Unassembled WGS sequence"/>
</dbReference>
<proteinExistence type="predicted"/>
<name>A0ABW4MEV7_9SPHN</name>
<accession>A0ABW4MEV7</accession>
<comment type="caution">
    <text evidence="3">The sequence shown here is derived from an EMBL/GenBank/DDBJ whole genome shotgun (WGS) entry which is preliminary data.</text>
</comment>
<feature type="transmembrane region" description="Helical" evidence="1">
    <location>
        <begin position="148"/>
        <end position="177"/>
    </location>
</feature>
<evidence type="ECO:0000313" key="3">
    <source>
        <dbReference type="EMBL" id="MFD1767181.1"/>
    </source>
</evidence>
<keyword evidence="4" id="KW-1185">Reference proteome</keyword>